<accession>A0ABN3K6Y5</accession>
<gene>
    <name evidence="3" type="ORF">GCM10010191_77460</name>
</gene>
<dbReference type="Proteomes" id="UP001501231">
    <property type="component" value="Unassembled WGS sequence"/>
</dbReference>
<name>A0ABN3K6Y5_9ACTN</name>
<keyword evidence="2" id="KW-1133">Transmembrane helix</keyword>
<evidence type="ECO:0008006" key="5">
    <source>
        <dbReference type="Google" id="ProtNLM"/>
    </source>
</evidence>
<reference evidence="3 4" key="1">
    <citation type="journal article" date="2019" name="Int. J. Syst. Evol. Microbiol.">
        <title>The Global Catalogue of Microorganisms (GCM) 10K type strain sequencing project: providing services to taxonomists for standard genome sequencing and annotation.</title>
        <authorList>
            <consortium name="The Broad Institute Genomics Platform"/>
            <consortium name="The Broad Institute Genome Sequencing Center for Infectious Disease"/>
            <person name="Wu L."/>
            <person name="Ma J."/>
        </authorList>
    </citation>
    <scope>NUCLEOTIDE SEQUENCE [LARGE SCALE GENOMIC DNA]</scope>
    <source>
        <strain evidence="3 4">JCM 3325</strain>
    </source>
</reference>
<sequence>MSGWNPPPAPGGPPGYGYGAPGPGFAPPPPRRSSGAGLIIGLIIGIGLILTVLVVVVVVVIGATSKHEINTPYTAGGMTRDYTTESRISSQLSSQRSIIRRATGYKITEVKTAVYGSGSEKYLFVGGTGDFDADELYSQWRSAVNAEISSNVSTITIPISDAGGDGEAVCSTVRNRQSTLSTYTTAICAWSTDSSFGTIMPIPDGGSLSSSNSVSYSSVASTMRRMRDDIED</sequence>
<dbReference type="EMBL" id="BAAARW010000035">
    <property type="protein sequence ID" value="GAA2448516.1"/>
    <property type="molecule type" value="Genomic_DNA"/>
</dbReference>
<evidence type="ECO:0000256" key="2">
    <source>
        <dbReference type="SAM" id="Phobius"/>
    </source>
</evidence>
<comment type="caution">
    <text evidence="3">The sequence shown here is derived from an EMBL/GenBank/DDBJ whole genome shotgun (WGS) entry which is preliminary data.</text>
</comment>
<dbReference type="RefSeq" id="WP_344595995.1">
    <property type="nucleotide sequence ID" value="NZ_BAAARW010000035.1"/>
</dbReference>
<evidence type="ECO:0000256" key="1">
    <source>
        <dbReference type="SAM" id="MobiDB-lite"/>
    </source>
</evidence>
<keyword evidence="2" id="KW-0472">Membrane</keyword>
<evidence type="ECO:0000313" key="4">
    <source>
        <dbReference type="Proteomes" id="UP001501231"/>
    </source>
</evidence>
<organism evidence="3 4">
    <name type="scientific">Actinomadura vinacea</name>
    <dbReference type="NCBI Taxonomy" id="115336"/>
    <lineage>
        <taxon>Bacteria</taxon>
        <taxon>Bacillati</taxon>
        <taxon>Actinomycetota</taxon>
        <taxon>Actinomycetes</taxon>
        <taxon>Streptosporangiales</taxon>
        <taxon>Thermomonosporaceae</taxon>
        <taxon>Actinomadura</taxon>
    </lineage>
</organism>
<keyword evidence="2" id="KW-0812">Transmembrane</keyword>
<keyword evidence="4" id="KW-1185">Reference proteome</keyword>
<feature type="compositionally biased region" description="Pro residues" evidence="1">
    <location>
        <begin position="1"/>
        <end position="13"/>
    </location>
</feature>
<proteinExistence type="predicted"/>
<evidence type="ECO:0000313" key="3">
    <source>
        <dbReference type="EMBL" id="GAA2448516.1"/>
    </source>
</evidence>
<feature type="transmembrane region" description="Helical" evidence="2">
    <location>
        <begin position="38"/>
        <end position="63"/>
    </location>
</feature>
<feature type="region of interest" description="Disordered" evidence="1">
    <location>
        <begin position="1"/>
        <end position="29"/>
    </location>
</feature>
<protein>
    <recommendedName>
        <fullName evidence="5">DUF4190 domain-containing protein</fullName>
    </recommendedName>
</protein>